<dbReference type="Pfam" id="PF00361">
    <property type="entry name" value="Proton_antipo_M"/>
    <property type="match status" value="1"/>
</dbReference>
<accession>A0ABV6YTE4</accession>
<dbReference type="InterPro" id="IPR052175">
    <property type="entry name" value="ComplexI-like_HydComp"/>
</dbReference>
<dbReference type="PANTHER" id="PTHR42682:SF4">
    <property type="entry name" value="NADH-UBIQUINONE_PLASTOQUINONE"/>
    <property type="match status" value="1"/>
</dbReference>
<keyword evidence="4 8" id="KW-1133">Transmembrane helix</keyword>
<feature type="transmembrane region" description="Helical" evidence="8">
    <location>
        <begin position="416"/>
        <end position="437"/>
    </location>
</feature>
<reference evidence="10 11" key="1">
    <citation type="submission" date="2024-09" db="EMBL/GenBank/DDBJ databases">
        <title>Laminarin stimulates single cell rates of sulfate reduction while oxygen inhibits transcriptomic activity in coastal marine sediment.</title>
        <authorList>
            <person name="Lindsay M."/>
            <person name="Orcutt B."/>
            <person name="Emerson D."/>
            <person name="Stepanauskas R."/>
            <person name="D'Angelo T."/>
        </authorList>
    </citation>
    <scope>NUCLEOTIDE SEQUENCE [LARGE SCALE GENOMIC DNA]</scope>
    <source>
        <strain evidence="10">SAG AM-311-K15</strain>
    </source>
</reference>
<organism evidence="10 11">
    <name type="scientific">candidate division CSSED10-310 bacterium</name>
    <dbReference type="NCBI Taxonomy" id="2855610"/>
    <lineage>
        <taxon>Bacteria</taxon>
        <taxon>Bacteria division CSSED10-310</taxon>
    </lineage>
</organism>
<keyword evidence="11" id="KW-1185">Reference proteome</keyword>
<evidence type="ECO:0000256" key="3">
    <source>
        <dbReference type="ARBA" id="ARBA00022692"/>
    </source>
</evidence>
<keyword evidence="5" id="KW-0560">Oxidoreductase</keyword>
<comment type="caution">
    <text evidence="10">The sequence shown here is derived from an EMBL/GenBank/DDBJ whole genome shotgun (WGS) entry which is preliminary data.</text>
</comment>
<evidence type="ECO:0000313" key="10">
    <source>
        <dbReference type="EMBL" id="MFC1849361.1"/>
    </source>
</evidence>
<feature type="transmembrane region" description="Helical" evidence="8">
    <location>
        <begin position="245"/>
        <end position="263"/>
    </location>
</feature>
<feature type="domain" description="NADH:quinone oxidoreductase/Mrp antiporter transmembrane" evidence="9">
    <location>
        <begin position="116"/>
        <end position="385"/>
    </location>
</feature>
<keyword evidence="3 7" id="KW-0812">Transmembrane</keyword>
<feature type="transmembrane region" description="Helical" evidence="8">
    <location>
        <begin position="377"/>
        <end position="395"/>
    </location>
</feature>
<name>A0ABV6YTE4_UNCC1</name>
<comment type="subcellular location">
    <subcellularLocation>
        <location evidence="1">Cell membrane</location>
        <topology evidence="1">Multi-pass membrane protein</topology>
    </subcellularLocation>
    <subcellularLocation>
        <location evidence="7">Membrane</location>
        <topology evidence="7">Multi-pass membrane protein</topology>
    </subcellularLocation>
</comment>
<feature type="transmembrane region" description="Helical" evidence="8">
    <location>
        <begin position="72"/>
        <end position="92"/>
    </location>
</feature>
<feature type="transmembrane region" description="Helical" evidence="8">
    <location>
        <begin position="457"/>
        <end position="476"/>
    </location>
</feature>
<evidence type="ECO:0000256" key="2">
    <source>
        <dbReference type="ARBA" id="ARBA00022475"/>
    </source>
</evidence>
<sequence length="595" mass="65221">MSFQLFNIGLPPALIFIIGALFIPLLKGKLKSVFMLILPVLAFCTLVCIPEGKHWVFSLLDYDLILGRVDRLSRVFGYIFSIISFIAVLFALKVKDDVQHVSGLMYAGGALGVTFAGDVFSLYIFWEIMAVASTFLILARRTKESQSAAYRYILVHIFGGLCLLAGIALYVHQTGTTEFAYIGLSGLASYLIFLGIAVNAALPPLHPWLQDAYPEATVTGAVFLSAFTTKSAVYVMARTFPGTELLIILGALMTAFPIFYAVLENDIRRVLAYSLINQVGFMICGIGIGTELSINGTVSHAFCHILYKALLFMAAGSVLYVTGKIRCTDLGGLYKTMPLTCVFCMVGAASISAFPLFSGFISKSMIVSAAAHDKLALVWLILQFASAGVFHHAGIKVPYFMFFSEDSGIRAKEPPWNMIIAMGMAAFLCIFIGVYPQPLYDILPYPVDYVPYTGDHVVGQLQLLMFGALAFCLLILSGNYPAEMRAINLDTDWFYRKGATVFYKFMDSTLNTINNYAEKLIARRMTAGLAQFAQNAPAKVTLAIIRPLRMFIGADPESYAALRTRINRAFETGTAPIGMSVLAVALFFLLIFLLG</sequence>
<dbReference type="EMBL" id="JBHPBY010000034">
    <property type="protein sequence ID" value="MFC1849361.1"/>
    <property type="molecule type" value="Genomic_DNA"/>
</dbReference>
<evidence type="ECO:0000313" key="11">
    <source>
        <dbReference type="Proteomes" id="UP001594351"/>
    </source>
</evidence>
<evidence type="ECO:0000256" key="7">
    <source>
        <dbReference type="RuleBase" id="RU000320"/>
    </source>
</evidence>
<feature type="transmembrane region" description="Helical" evidence="8">
    <location>
        <begin position="573"/>
        <end position="594"/>
    </location>
</feature>
<gene>
    <name evidence="10" type="ORF">ACFL27_04045</name>
</gene>
<feature type="transmembrane region" description="Helical" evidence="8">
    <location>
        <begin position="149"/>
        <end position="172"/>
    </location>
</feature>
<dbReference type="PRINTS" id="PR01434">
    <property type="entry name" value="NADHDHGNASE5"/>
</dbReference>
<evidence type="ECO:0000256" key="1">
    <source>
        <dbReference type="ARBA" id="ARBA00004651"/>
    </source>
</evidence>
<evidence type="ECO:0000256" key="5">
    <source>
        <dbReference type="ARBA" id="ARBA00023002"/>
    </source>
</evidence>
<feature type="transmembrane region" description="Helical" evidence="8">
    <location>
        <begin position="301"/>
        <end position="321"/>
    </location>
</feature>
<dbReference type="NCBIfam" id="NF009310">
    <property type="entry name" value="PRK12668.1"/>
    <property type="match status" value="1"/>
</dbReference>
<dbReference type="InterPro" id="IPR001750">
    <property type="entry name" value="ND/Mrp_TM"/>
</dbReference>
<evidence type="ECO:0000256" key="4">
    <source>
        <dbReference type="ARBA" id="ARBA00022989"/>
    </source>
</evidence>
<protein>
    <submittedName>
        <fullName evidence="10">Na(+)/H(+) antiporter subunit D</fullName>
    </submittedName>
</protein>
<keyword evidence="2" id="KW-1003">Cell membrane</keyword>
<keyword evidence="6 8" id="KW-0472">Membrane</keyword>
<dbReference type="PANTHER" id="PTHR42682">
    <property type="entry name" value="HYDROGENASE-4 COMPONENT F"/>
    <property type="match status" value="1"/>
</dbReference>
<feature type="transmembrane region" description="Helical" evidence="8">
    <location>
        <begin position="6"/>
        <end position="26"/>
    </location>
</feature>
<evidence type="ECO:0000256" key="6">
    <source>
        <dbReference type="ARBA" id="ARBA00023136"/>
    </source>
</evidence>
<feature type="transmembrane region" description="Helical" evidence="8">
    <location>
        <begin position="333"/>
        <end position="357"/>
    </location>
</feature>
<feature type="transmembrane region" description="Helical" evidence="8">
    <location>
        <begin position="33"/>
        <end position="52"/>
    </location>
</feature>
<feature type="transmembrane region" description="Helical" evidence="8">
    <location>
        <begin position="179"/>
        <end position="202"/>
    </location>
</feature>
<proteinExistence type="predicted"/>
<feature type="transmembrane region" description="Helical" evidence="8">
    <location>
        <begin position="104"/>
        <end position="129"/>
    </location>
</feature>
<evidence type="ECO:0000256" key="8">
    <source>
        <dbReference type="SAM" id="Phobius"/>
    </source>
</evidence>
<feature type="transmembrane region" description="Helical" evidence="8">
    <location>
        <begin position="270"/>
        <end position="289"/>
    </location>
</feature>
<dbReference type="Proteomes" id="UP001594351">
    <property type="component" value="Unassembled WGS sequence"/>
</dbReference>
<evidence type="ECO:0000259" key="9">
    <source>
        <dbReference type="Pfam" id="PF00361"/>
    </source>
</evidence>